<keyword evidence="4 9" id="KW-0812">Transmembrane</keyword>
<dbReference type="Pfam" id="PF03814">
    <property type="entry name" value="KdpA"/>
    <property type="match status" value="1"/>
</dbReference>
<feature type="transmembrane region" description="Helical" evidence="9">
    <location>
        <begin position="266"/>
        <end position="285"/>
    </location>
</feature>
<comment type="function">
    <text evidence="9">Part of the high-affinity ATP-driven potassium transport (or Kdp) system, which catalyzes the hydrolysis of ATP coupled with the electrogenic transport of potassium into the cytoplasm. This subunit binds the extracellular potassium ions and delivers the ions to the membrane domain of KdpB through an intramembrane tunnel.</text>
</comment>
<reference evidence="10 11" key="1">
    <citation type="journal article" date="2013" name="Biodegradation">
        <title>Quantitative proteomic analysis of ibuprofen-degrading Patulibacter sp. strain I11.</title>
        <authorList>
            <person name="Almeida B."/>
            <person name="Kjeldal H."/>
            <person name="Lolas I."/>
            <person name="Knudsen A.D."/>
            <person name="Carvalho G."/>
            <person name="Nielsen K.L."/>
            <person name="Barreto Crespo M.T."/>
            <person name="Stensballe A."/>
            <person name="Nielsen J.L."/>
        </authorList>
    </citation>
    <scope>NUCLEOTIDE SEQUENCE [LARGE SCALE GENOMIC DNA]</scope>
    <source>
        <strain evidence="10 11">I11</strain>
    </source>
</reference>
<keyword evidence="1 9" id="KW-0813">Transport</keyword>
<keyword evidence="8 9" id="KW-0472">Membrane</keyword>
<feature type="transmembrane region" description="Helical" evidence="9">
    <location>
        <begin position="297"/>
        <end position="317"/>
    </location>
</feature>
<dbReference type="GO" id="GO:0005886">
    <property type="term" value="C:plasma membrane"/>
    <property type="evidence" value="ECO:0007669"/>
    <property type="project" value="UniProtKB-SubCell"/>
</dbReference>
<dbReference type="PANTHER" id="PTHR30607">
    <property type="entry name" value="POTASSIUM-TRANSPORTING ATPASE A CHAIN"/>
    <property type="match status" value="1"/>
</dbReference>
<gene>
    <name evidence="9" type="primary">kdpA</name>
    <name evidence="10" type="ORF">PAI11_32460</name>
</gene>
<comment type="subunit">
    <text evidence="9">The system is composed of three essential subunits: KdpA, KdpB and KdpC.</text>
</comment>
<dbReference type="OrthoDB" id="9763796at2"/>
<organism evidence="10 11">
    <name type="scientific">Patulibacter medicamentivorans</name>
    <dbReference type="NCBI Taxonomy" id="1097667"/>
    <lineage>
        <taxon>Bacteria</taxon>
        <taxon>Bacillati</taxon>
        <taxon>Actinomycetota</taxon>
        <taxon>Thermoleophilia</taxon>
        <taxon>Solirubrobacterales</taxon>
        <taxon>Patulibacteraceae</taxon>
        <taxon>Patulibacter</taxon>
    </lineage>
</organism>
<comment type="similarity">
    <text evidence="9">Belongs to the KdpA family.</text>
</comment>
<feature type="transmembrane region" description="Helical" evidence="9">
    <location>
        <begin position="563"/>
        <end position="588"/>
    </location>
</feature>
<feature type="transmembrane region" description="Helical" evidence="9">
    <location>
        <begin position="525"/>
        <end position="543"/>
    </location>
</feature>
<keyword evidence="3 9" id="KW-0633">Potassium transport</keyword>
<evidence type="ECO:0000256" key="4">
    <source>
        <dbReference type="ARBA" id="ARBA00022692"/>
    </source>
</evidence>
<evidence type="ECO:0000256" key="7">
    <source>
        <dbReference type="ARBA" id="ARBA00023065"/>
    </source>
</evidence>
<dbReference type="PATRIC" id="fig|1097667.3.peg.3217"/>
<sequence>MSGWLQFALLLALVVAIVRPLGGYMARVFAGERVFLTPVLGPLERVMRTALRVRGDGLDQSWKQYARSVIFFSLASWLLLYLVLRTQGAHPWNPSDLASAPWDVSFNTTSSFVTNTNWQYYAGETTMSNFSQMAGLTVQNFVSAAVGICVVIAVIRGIARRGDGTGAGGGGGKQSPGGLGNFWVDLVRTVVYVLLPIATIGALLLVTQGVLQTLGGPITVGTVAGGEQTLSFGPVASQEAIKLLGTNGGGFFNVNSAMPFENPTGISNFFEMLLVLAIPAALTGTYGRMVGNRRQGWAIFGAMVAMFIALVVVITLAEGHGSVAQHAAGLHTGAFDGSTGGNMEGKEQRFGIAGSGLFDTVTTVTSTGAVNSGFESLTGIGSLVPMIGLGTSEVIFGGVGSGLYGMLLFVILAVFIGGLMVGRTPELHGKKIEAREVKLAMLGALYMPFAVLTTTALAVGTGHGRKSIFSSGPQSFSESFYAYLSQGNNNGSAFAGYTGYVQPNGNNDGAFGITFADLLGGLSMLFVRFFPILVVLAIAGSLARKRVAPPGPGTLRTDTPTFVVLLIGVIVLVGALTFFPAFLLGPVVQSLTTSLF</sequence>
<evidence type="ECO:0000256" key="5">
    <source>
        <dbReference type="ARBA" id="ARBA00022958"/>
    </source>
</evidence>
<comment type="subcellular location">
    <subcellularLocation>
        <location evidence="9">Cell membrane</location>
        <topology evidence="9">Multi-pass membrane protein</topology>
    </subcellularLocation>
</comment>
<accession>H0E8T2</accession>
<feature type="transmembrane region" description="Helical" evidence="9">
    <location>
        <begin position="65"/>
        <end position="84"/>
    </location>
</feature>
<dbReference type="AlphaFoldDB" id="H0E8T2"/>
<feature type="transmembrane region" description="Helical" evidence="9">
    <location>
        <begin position="394"/>
        <end position="419"/>
    </location>
</feature>
<comment type="caution">
    <text evidence="10">The sequence shown here is derived from an EMBL/GenBank/DDBJ whole genome shotgun (WGS) entry which is preliminary data.</text>
</comment>
<keyword evidence="7 9" id="KW-0406">Ion transport</keyword>
<evidence type="ECO:0000256" key="3">
    <source>
        <dbReference type="ARBA" id="ARBA00022538"/>
    </source>
</evidence>
<dbReference type="PANTHER" id="PTHR30607:SF2">
    <property type="entry name" value="POTASSIUM-TRANSPORTING ATPASE POTASSIUM-BINDING SUBUNIT"/>
    <property type="match status" value="1"/>
</dbReference>
<evidence type="ECO:0000313" key="10">
    <source>
        <dbReference type="EMBL" id="EHN09887.1"/>
    </source>
</evidence>
<evidence type="ECO:0000313" key="11">
    <source>
        <dbReference type="Proteomes" id="UP000005143"/>
    </source>
</evidence>
<evidence type="ECO:0000256" key="9">
    <source>
        <dbReference type="HAMAP-Rule" id="MF_00275"/>
    </source>
</evidence>
<feature type="transmembrane region" description="Helical" evidence="9">
    <location>
        <begin position="439"/>
        <end position="459"/>
    </location>
</feature>
<keyword evidence="6 9" id="KW-1133">Transmembrane helix</keyword>
<evidence type="ECO:0000256" key="8">
    <source>
        <dbReference type="ARBA" id="ARBA00023136"/>
    </source>
</evidence>
<comment type="caution">
    <text evidence="9">Lacks conserved residue(s) required for the propagation of feature annotation.</text>
</comment>
<dbReference type="GO" id="GO:0030955">
    <property type="term" value="F:potassium ion binding"/>
    <property type="evidence" value="ECO:0007669"/>
    <property type="project" value="UniProtKB-UniRule"/>
</dbReference>
<keyword evidence="2 9" id="KW-1003">Cell membrane</keyword>
<proteinExistence type="inferred from homology"/>
<protein>
    <recommendedName>
        <fullName evidence="9">Potassium-transporting ATPase potassium-binding subunit</fullName>
    </recommendedName>
    <alternativeName>
        <fullName evidence="9">ATP phosphohydrolase [potassium-transporting] A chain</fullName>
    </alternativeName>
    <alternativeName>
        <fullName evidence="9">Potassium-binding and translocating subunit A</fullName>
    </alternativeName>
    <alternativeName>
        <fullName evidence="9">Potassium-translocating ATPase A chain</fullName>
    </alternativeName>
</protein>
<dbReference type="GO" id="GO:0016787">
    <property type="term" value="F:hydrolase activity"/>
    <property type="evidence" value="ECO:0007669"/>
    <property type="project" value="UniProtKB-KW"/>
</dbReference>
<evidence type="ECO:0000256" key="6">
    <source>
        <dbReference type="ARBA" id="ARBA00022989"/>
    </source>
</evidence>
<dbReference type="PIRSF" id="PIRSF001294">
    <property type="entry name" value="K_ATPaseA"/>
    <property type="match status" value="1"/>
</dbReference>
<evidence type="ECO:0000256" key="2">
    <source>
        <dbReference type="ARBA" id="ARBA00022475"/>
    </source>
</evidence>
<dbReference type="EMBL" id="AGUD01000247">
    <property type="protein sequence ID" value="EHN09887.1"/>
    <property type="molecule type" value="Genomic_DNA"/>
</dbReference>
<dbReference type="InterPro" id="IPR004623">
    <property type="entry name" value="KdpA"/>
</dbReference>
<dbReference type="Proteomes" id="UP000005143">
    <property type="component" value="Unassembled WGS sequence"/>
</dbReference>
<feature type="transmembrane region" description="Helical" evidence="9">
    <location>
        <begin position="190"/>
        <end position="211"/>
    </location>
</feature>
<evidence type="ECO:0000256" key="1">
    <source>
        <dbReference type="ARBA" id="ARBA00022448"/>
    </source>
</evidence>
<dbReference type="NCBIfam" id="TIGR00680">
    <property type="entry name" value="kdpA"/>
    <property type="match status" value="1"/>
</dbReference>
<dbReference type="HAMAP" id="MF_00275">
    <property type="entry name" value="KdpA"/>
    <property type="match status" value="1"/>
</dbReference>
<keyword evidence="5 9" id="KW-0630">Potassium</keyword>
<keyword evidence="11" id="KW-1185">Reference proteome</keyword>
<keyword evidence="10" id="KW-0378">Hydrolase</keyword>
<dbReference type="RefSeq" id="WP_007577134.1">
    <property type="nucleotide sequence ID" value="NZ_AGUD01000247.1"/>
</dbReference>
<dbReference type="GO" id="GO:0008556">
    <property type="term" value="F:P-type potassium transmembrane transporter activity"/>
    <property type="evidence" value="ECO:0007669"/>
    <property type="project" value="InterPro"/>
</dbReference>
<name>H0E8T2_9ACTN</name>